<accession>G9YH31</accession>
<gene>
    <name evidence="1" type="ORF">HMPREF0080_00956</name>
</gene>
<protein>
    <submittedName>
        <fullName evidence="1">Uncharacterized protein</fullName>
    </submittedName>
</protein>
<evidence type="ECO:0000313" key="2">
    <source>
        <dbReference type="Proteomes" id="UP000005481"/>
    </source>
</evidence>
<dbReference type="STRING" id="861450.HMPREF0080_00956"/>
<dbReference type="Proteomes" id="UP000005481">
    <property type="component" value="Unassembled WGS sequence"/>
</dbReference>
<keyword evidence="2" id="KW-1185">Reference proteome</keyword>
<comment type="caution">
    <text evidence="1">The sequence shown here is derived from an EMBL/GenBank/DDBJ whole genome shotgun (WGS) entry which is preliminary data.</text>
</comment>
<evidence type="ECO:0000313" key="1">
    <source>
        <dbReference type="EMBL" id="EHM41086.1"/>
    </source>
</evidence>
<dbReference type="AlphaFoldDB" id="G9YH31"/>
<dbReference type="HOGENOM" id="CLU_1955022_0_0_9"/>
<reference evidence="1 2" key="1">
    <citation type="submission" date="2011-08" db="EMBL/GenBank/DDBJ databases">
        <authorList>
            <person name="Weinstock G."/>
            <person name="Sodergren E."/>
            <person name="Clifton S."/>
            <person name="Fulton L."/>
            <person name="Fulton B."/>
            <person name="Courtney L."/>
            <person name="Fronick C."/>
            <person name="Harrison M."/>
            <person name="Strong C."/>
            <person name="Farmer C."/>
            <person name="Delahaunty K."/>
            <person name="Markovic C."/>
            <person name="Hall O."/>
            <person name="Minx P."/>
            <person name="Tomlinson C."/>
            <person name="Mitreva M."/>
            <person name="Hou S."/>
            <person name="Chen J."/>
            <person name="Wollam A."/>
            <person name="Pepin K.H."/>
            <person name="Johnson M."/>
            <person name="Bhonagiri V."/>
            <person name="Zhang X."/>
            <person name="Suruliraj S."/>
            <person name="Warren W."/>
            <person name="Chinwalla A."/>
            <person name="Mardis E.R."/>
            <person name="Wilson R.K."/>
        </authorList>
    </citation>
    <scope>NUCLEOTIDE SEQUENCE [LARGE SCALE GENOMIC DNA]</scope>
    <source>
        <strain evidence="1 2">F0357</strain>
    </source>
</reference>
<proteinExistence type="predicted"/>
<organism evidence="1 2">
    <name type="scientific">Anaeroglobus geminatus F0357</name>
    <dbReference type="NCBI Taxonomy" id="861450"/>
    <lineage>
        <taxon>Bacteria</taxon>
        <taxon>Bacillati</taxon>
        <taxon>Bacillota</taxon>
        <taxon>Negativicutes</taxon>
        <taxon>Veillonellales</taxon>
        <taxon>Veillonellaceae</taxon>
        <taxon>Anaeroglobus</taxon>
    </lineage>
</organism>
<dbReference type="eggNOG" id="ENOG50344JH">
    <property type="taxonomic scope" value="Bacteria"/>
</dbReference>
<dbReference type="OrthoDB" id="1625489at2"/>
<sequence length="128" mass="15393">MEVFVNGERRELHVYDRINEADYTKSIVCSEERIDTDELGRFCMEEEDFTRWQRDLAVLQNSEDMRFFLKDRVDYQELDNYIYEETRYITSAAAAIKEENISLKRLERALCEKDAAWLRDNGFIKTEI</sequence>
<dbReference type="EMBL" id="AGCJ01000038">
    <property type="protein sequence ID" value="EHM41086.1"/>
    <property type="molecule type" value="Genomic_DNA"/>
</dbReference>
<name>G9YH31_9FIRM</name>
<dbReference type="RefSeq" id="WP_006789939.1">
    <property type="nucleotide sequence ID" value="NZ_JH417584.1"/>
</dbReference>